<comment type="caution">
    <text evidence="2">The sequence shown here is derived from an EMBL/GenBank/DDBJ whole genome shotgun (WGS) entry which is preliminary data.</text>
</comment>
<keyword evidence="1" id="KW-0472">Membrane</keyword>
<protein>
    <submittedName>
        <fullName evidence="2">Uncharacterized protein</fullName>
    </submittedName>
</protein>
<dbReference type="AlphaFoldDB" id="A0A506PUV0"/>
<keyword evidence="3" id="KW-1185">Reference proteome</keyword>
<organism evidence="2 3">
    <name type="scientific">Paucihalobacter ruber</name>
    <dbReference type="NCBI Taxonomy" id="2567861"/>
    <lineage>
        <taxon>Bacteria</taxon>
        <taxon>Pseudomonadati</taxon>
        <taxon>Bacteroidota</taxon>
        <taxon>Flavobacteriia</taxon>
        <taxon>Flavobacteriales</taxon>
        <taxon>Flavobacteriaceae</taxon>
        <taxon>Paucihalobacter</taxon>
    </lineage>
</organism>
<reference evidence="2 3" key="1">
    <citation type="submission" date="2019-06" db="EMBL/GenBank/DDBJ databases">
        <title>Flavobacteriaceae Paucihalobacterium erythroidium CWB-1, complete genome.</title>
        <authorList>
            <person name="Wu S."/>
        </authorList>
    </citation>
    <scope>NUCLEOTIDE SEQUENCE [LARGE SCALE GENOMIC DNA]</scope>
    <source>
        <strain evidence="2 3">CWB-1</strain>
    </source>
</reference>
<evidence type="ECO:0000256" key="1">
    <source>
        <dbReference type="SAM" id="Phobius"/>
    </source>
</evidence>
<dbReference type="Proteomes" id="UP000317332">
    <property type="component" value="Unassembled WGS sequence"/>
</dbReference>
<accession>A0A506PUV0</accession>
<dbReference type="OrthoDB" id="1190115at2"/>
<dbReference type="RefSeq" id="WP_140989000.1">
    <property type="nucleotide sequence ID" value="NZ_VHIQ01000001.1"/>
</dbReference>
<name>A0A506PUV0_9FLAO</name>
<dbReference type="EMBL" id="VHIQ01000001">
    <property type="protein sequence ID" value="TPV35990.1"/>
    <property type="molecule type" value="Genomic_DNA"/>
</dbReference>
<keyword evidence="1" id="KW-1133">Transmembrane helix</keyword>
<gene>
    <name evidence="2" type="ORF">FJ651_03470</name>
</gene>
<feature type="transmembrane region" description="Helical" evidence="1">
    <location>
        <begin position="15"/>
        <end position="36"/>
    </location>
</feature>
<sequence>MAVLKLKASTLMETLVATVLVLVIMVVAGLILNNLFTTSIRNSTGSVQNYINELEYRYLNGAITIPYSDSFEDWDISILKDNHSTGTLIIEATQNDTRKTIKSILNENPIKR</sequence>
<evidence type="ECO:0000313" key="3">
    <source>
        <dbReference type="Proteomes" id="UP000317332"/>
    </source>
</evidence>
<proteinExistence type="predicted"/>
<keyword evidence="1" id="KW-0812">Transmembrane</keyword>
<evidence type="ECO:0000313" key="2">
    <source>
        <dbReference type="EMBL" id="TPV35990.1"/>
    </source>
</evidence>